<feature type="region of interest" description="Disordered" evidence="1">
    <location>
        <begin position="96"/>
        <end position="115"/>
    </location>
</feature>
<evidence type="ECO:0000256" key="1">
    <source>
        <dbReference type="SAM" id="MobiDB-lite"/>
    </source>
</evidence>
<dbReference type="RefSeq" id="WP_219760572.1">
    <property type="nucleotide sequence ID" value="NZ_JAHXRS010000036.1"/>
</dbReference>
<proteinExistence type="predicted"/>
<name>A0ABS7A4Q9_9DEIN</name>
<evidence type="ECO:0000313" key="2">
    <source>
        <dbReference type="EMBL" id="MBW6396169.1"/>
    </source>
</evidence>
<dbReference type="EMBL" id="JAHXRS010000036">
    <property type="protein sequence ID" value="MBW6396169.1"/>
    <property type="molecule type" value="Genomic_DNA"/>
</dbReference>
<comment type="caution">
    <text evidence="2">The sequence shown here is derived from an EMBL/GenBank/DDBJ whole genome shotgun (WGS) entry which is preliminary data.</text>
</comment>
<accession>A0ABS7A4Q9</accession>
<sequence>MQSLAVVGVAAMGAITAIAALAYLEEQDSARAEAPREAPIVLRLDLTPQAMGACARAFIRYGYHDVSEYECRVEREGGRLVVALYGPDYGDAEYRRHGGTPPVRRLGAVPLEEEP</sequence>
<organism evidence="2 3">
    <name type="scientific">Thermus brevis</name>
    <dbReference type="NCBI Taxonomy" id="2862456"/>
    <lineage>
        <taxon>Bacteria</taxon>
        <taxon>Thermotogati</taxon>
        <taxon>Deinococcota</taxon>
        <taxon>Deinococci</taxon>
        <taxon>Thermales</taxon>
        <taxon>Thermaceae</taxon>
        <taxon>Thermus</taxon>
    </lineage>
</organism>
<reference evidence="2 3" key="1">
    <citation type="submission" date="2021-07" db="EMBL/GenBank/DDBJ databases">
        <title>Thermus aquaticus gen. n. and sp. n., a nonsporulating extreme thermophile.</title>
        <authorList>
            <person name="Hu C.-J."/>
            <person name="Li W.-J."/>
            <person name="Xian W.-D."/>
        </authorList>
    </citation>
    <scope>NUCLEOTIDE SEQUENCE [LARGE SCALE GENOMIC DNA]</scope>
    <source>
        <strain evidence="2 3">SYSU G05001</strain>
    </source>
</reference>
<gene>
    <name evidence="2" type="ORF">KZX47_13570</name>
</gene>
<dbReference type="Proteomes" id="UP000724268">
    <property type="component" value="Unassembled WGS sequence"/>
</dbReference>
<evidence type="ECO:0000313" key="3">
    <source>
        <dbReference type="Proteomes" id="UP000724268"/>
    </source>
</evidence>
<protein>
    <submittedName>
        <fullName evidence="2">Uncharacterized protein</fullName>
    </submittedName>
</protein>
<keyword evidence="3" id="KW-1185">Reference proteome</keyword>